<dbReference type="EMBL" id="VZOT01000003">
    <property type="protein sequence ID" value="KAB0587474.1"/>
    <property type="molecule type" value="Genomic_DNA"/>
</dbReference>
<dbReference type="AlphaFoldDB" id="A0A6A1R4G7"/>
<protein>
    <submittedName>
        <fullName evidence="1">DUF4279 domain-containing protein</fullName>
    </submittedName>
</protein>
<sequence length="73" mass="8005">MVHLERSVATLRIMGDELVPEEISRLLSAMPTSAHVKGPQIPSIPSGRIGTKKSGMWRLRACLRSCLPRQPGV</sequence>
<comment type="caution">
    <text evidence="1">The sequence shown here is derived from an EMBL/GenBank/DDBJ whole genome shotgun (WGS) entry which is preliminary data.</text>
</comment>
<organism evidence="1">
    <name type="scientific">Comamonas kerstersii</name>
    <dbReference type="NCBI Taxonomy" id="225992"/>
    <lineage>
        <taxon>Bacteria</taxon>
        <taxon>Pseudomonadati</taxon>
        <taxon>Pseudomonadota</taxon>
        <taxon>Betaproteobacteria</taxon>
        <taxon>Burkholderiales</taxon>
        <taxon>Comamonadaceae</taxon>
        <taxon>Comamonas</taxon>
    </lineage>
</organism>
<name>A0A6A1R4G7_9BURK</name>
<gene>
    <name evidence="1" type="ORF">F7P80_06810</name>
</gene>
<reference evidence="1" key="1">
    <citation type="submission" date="2019-09" db="EMBL/GenBank/DDBJ databases">
        <title>Draft genome sequences of 48 bacterial type strains from the CCUG.</title>
        <authorList>
            <person name="Tunovic T."/>
            <person name="Pineiro-Iglesias B."/>
            <person name="Unosson C."/>
            <person name="Inganas E."/>
            <person name="Ohlen M."/>
            <person name="Cardew S."/>
            <person name="Jensie-Markopoulos S."/>
            <person name="Salva-Serra F."/>
            <person name="Jaen-Luchoro D."/>
            <person name="Karlsson R."/>
            <person name="Svensson-Stadler L."/>
            <person name="Chun J."/>
            <person name="Moore E."/>
        </authorList>
    </citation>
    <scope>NUCLEOTIDE SEQUENCE</scope>
    <source>
        <strain evidence="1">CCUG 15333</strain>
    </source>
</reference>
<evidence type="ECO:0000313" key="1">
    <source>
        <dbReference type="EMBL" id="KAB0587474.1"/>
    </source>
</evidence>
<proteinExistence type="predicted"/>
<accession>A0A6A1R4G7</accession>